<name>A0ABQ1QZ81_9FLAO</name>
<organism evidence="1 2">
    <name type="scientific">Muriicola marianensis</name>
    <dbReference type="NCBI Taxonomy" id="1324801"/>
    <lineage>
        <taxon>Bacteria</taxon>
        <taxon>Pseudomonadati</taxon>
        <taxon>Bacteroidota</taxon>
        <taxon>Flavobacteriia</taxon>
        <taxon>Flavobacteriales</taxon>
        <taxon>Flavobacteriaceae</taxon>
        <taxon>Muriicola</taxon>
    </lineage>
</organism>
<protein>
    <recommendedName>
        <fullName evidence="3">Lipoprotein</fullName>
    </recommendedName>
</protein>
<comment type="caution">
    <text evidence="1">The sequence shown here is derived from an EMBL/GenBank/DDBJ whole genome shotgun (WGS) entry which is preliminary data.</text>
</comment>
<gene>
    <name evidence="1" type="ORF">GCM10011361_15310</name>
</gene>
<dbReference type="RefSeq" id="WP_188370087.1">
    <property type="nucleotide sequence ID" value="NZ_BMFH01000001.1"/>
</dbReference>
<proteinExistence type="predicted"/>
<reference evidence="2" key="1">
    <citation type="journal article" date="2019" name="Int. J. Syst. Evol. Microbiol.">
        <title>The Global Catalogue of Microorganisms (GCM) 10K type strain sequencing project: providing services to taxonomists for standard genome sequencing and annotation.</title>
        <authorList>
            <consortium name="The Broad Institute Genomics Platform"/>
            <consortium name="The Broad Institute Genome Sequencing Center for Infectious Disease"/>
            <person name="Wu L."/>
            <person name="Ma J."/>
        </authorList>
    </citation>
    <scope>NUCLEOTIDE SEQUENCE [LARGE SCALE GENOMIC DNA]</scope>
    <source>
        <strain evidence="2">CGMCC 1.12606</strain>
    </source>
</reference>
<evidence type="ECO:0008006" key="3">
    <source>
        <dbReference type="Google" id="ProtNLM"/>
    </source>
</evidence>
<evidence type="ECO:0000313" key="2">
    <source>
        <dbReference type="Proteomes" id="UP000625780"/>
    </source>
</evidence>
<dbReference type="EMBL" id="BMFH01000001">
    <property type="protein sequence ID" value="GGD49552.1"/>
    <property type="molecule type" value="Genomic_DNA"/>
</dbReference>
<sequence length="172" mass="19484">MNKMPLYTFILILGLFGCSSQKKLVEQAPFVVEGPTCQEFAAGRPEGGSGYILRIPLETLPPSIQFGKVYFRGRVLTPQLETEKGNSELVCKFEREEAGAQKDIIMHADPMEEVGNQPPVMLKEKEEDLPFELNSDEAVLEYKVEGKRKSRFYKIVGIKEKMPVQYPSRPQN</sequence>
<accession>A0ABQ1QZ81</accession>
<keyword evidence="2" id="KW-1185">Reference proteome</keyword>
<dbReference type="Proteomes" id="UP000625780">
    <property type="component" value="Unassembled WGS sequence"/>
</dbReference>
<evidence type="ECO:0000313" key="1">
    <source>
        <dbReference type="EMBL" id="GGD49552.1"/>
    </source>
</evidence>
<dbReference type="PROSITE" id="PS51257">
    <property type="entry name" value="PROKAR_LIPOPROTEIN"/>
    <property type="match status" value="1"/>
</dbReference>